<dbReference type="Proteomes" id="UP000183924">
    <property type="component" value="Unassembled WGS sequence"/>
</dbReference>
<dbReference type="InterPro" id="IPR020845">
    <property type="entry name" value="AMP-binding_CS"/>
</dbReference>
<dbReference type="FunFam" id="3.40.50.980:FF:000001">
    <property type="entry name" value="Non-ribosomal peptide synthetase"/>
    <property type="match status" value="1"/>
</dbReference>
<keyword evidence="3" id="KW-1185">Reference proteome</keyword>
<dbReference type="NCBIfam" id="TIGR01733">
    <property type="entry name" value="AA-adenyl-dom"/>
    <property type="match status" value="1"/>
</dbReference>
<evidence type="ECO:0000313" key="3">
    <source>
        <dbReference type="Proteomes" id="UP000183924"/>
    </source>
</evidence>
<dbReference type="EMBL" id="LUKY01000025">
    <property type="protein sequence ID" value="OIZ96318.1"/>
    <property type="molecule type" value="Genomic_DNA"/>
</dbReference>
<protein>
    <recommendedName>
        <fullName evidence="1">AMP-dependent synthetase/ligase domain-containing protein</fullName>
    </recommendedName>
</protein>
<sequence>MFVSLMSLIKKNCLLNPKNPALSFKGQVYSYHELTQRANQLAYYLKSKGVKKNTVVAIISKNYLERIISIIALWKLGVAYLPIEPSYPLTRINFILDDSNVSFAILDKKNEESIFFNAKHIVSILLEEDSNKIASFPTNDFPDYSELTDIAYIAYTSGSTGNPKGAIVTQSNIASIYHAWEEVYKLSYTDRHLQIANFGFDVCTGDIIRALGSGSQLVICPPEIVLQPEKLYELLISNAINVAEFTPTVLRKLITYLDQKGLNLHFMRLLICGSDSWSLKEYKYFKSFLSSKARLINSYGTTETTIDSAYFELNNQAEAFDDRLSVPIGRPFPNSMIKILNEKFEYCPPGVQGEIYIGGHGVSRGYLNRPDLTKEKFIELTLKDNEKTIFYKTGDLGYFFPDGNIYFSGRIDDQIKVMGYRVGLFEIENIINSYPSIQKIVVTTHPILKSEEKFLIAFIIYNSHFRVNDFMFFLKENLPSYCIPNFYLPVSSFPISQHGKLDRKKLCSELIDKKNDITYFQDECKKKSSITKNVEEKLIKILQSIFNVYNLKAIEHYFFNLNNNYLLQVRFLKEIELHCNLKLDQNDLIAIHTADDLKKFVEKIANK</sequence>
<dbReference type="GO" id="GO:0043041">
    <property type="term" value="P:amino acid activation for nonribosomal peptide biosynthetic process"/>
    <property type="evidence" value="ECO:0007669"/>
    <property type="project" value="TreeGrafter"/>
</dbReference>
<dbReference type="Gene3D" id="3.40.50.980">
    <property type="match status" value="2"/>
</dbReference>
<dbReference type="PANTHER" id="PTHR45527">
    <property type="entry name" value="NONRIBOSOMAL PEPTIDE SYNTHETASE"/>
    <property type="match status" value="1"/>
</dbReference>
<dbReference type="Gene3D" id="2.30.38.10">
    <property type="entry name" value="Luciferase, Domain 3"/>
    <property type="match status" value="1"/>
</dbReference>
<dbReference type="STRING" id="1225476.A1D18_00435"/>
<dbReference type="InterPro" id="IPR045851">
    <property type="entry name" value="AMP-bd_C_sf"/>
</dbReference>
<dbReference type="InterPro" id="IPR000873">
    <property type="entry name" value="AMP-dep_synth/lig_dom"/>
</dbReference>
<dbReference type="RefSeq" id="WP_071661859.1">
    <property type="nucleotide sequence ID" value="NZ_LUKY01000025.1"/>
</dbReference>
<name>A0A1J8NQR3_9COXI</name>
<evidence type="ECO:0000313" key="2">
    <source>
        <dbReference type="EMBL" id="OIZ96318.1"/>
    </source>
</evidence>
<feature type="domain" description="AMP-dependent synthetase/ligase" evidence="1">
    <location>
        <begin position="13"/>
        <end position="367"/>
    </location>
</feature>
<dbReference type="GO" id="GO:0044550">
    <property type="term" value="P:secondary metabolite biosynthetic process"/>
    <property type="evidence" value="ECO:0007669"/>
    <property type="project" value="TreeGrafter"/>
</dbReference>
<gene>
    <name evidence="2" type="ORF">A1D18_00435</name>
</gene>
<reference evidence="2 3" key="1">
    <citation type="submission" date="2016-03" db="EMBL/GenBank/DDBJ databases">
        <title>Comparative genomics of Rickettsiella.</title>
        <authorList>
            <person name="Chandler C."/>
            <person name="Wang Y."/>
        </authorList>
    </citation>
    <scope>NUCLEOTIDE SEQUENCE [LARGE SCALE GENOMIC DNA]</scope>
    <source>
        <strain evidence="2 3">RCFS May 2013</strain>
    </source>
</reference>
<dbReference type="Gene3D" id="3.30.300.30">
    <property type="match status" value="1"/>
</dbReference>
<dbReference type="PANTHER" id="PTHR45527:SF1">
    <property type="entry name" value="FATTY ACID SYNTHASE"/>
    <property type="match status" value="1"/>
</dbReference>
<dbReference type="Pfam" id="PF00501">
    <property type="entry name" value="AMP-binding"/>
    <property type="match status" value="1"/>
</dbReference>
<dbReference type="OrthoDB" id="9757559at2"/>
<accession>A0A1J8NQR3</accession>
<dbReference type="InterPro" id="IPR010071">
    <property type="entry name" value="AA_adenyl_dom"/>
</dbReference>
<evidence type="ECO:0000259" key="1">
    <source>
        <dbReference type="Pfam" id="PF00501"/>
    </source>
</evidence>
<organism evidence="2 3">
    <name type="scientific">Candidatus Rickettsiella isopodorum</name>
    <dbReference type="NCBI Taxonomy" id="1225476"/>
    <lineage>
        <taxon>Bacteria</taxon>
        <taxon>Pseudomonadati</taxon>
        <taxon>Pseudomonadota</taxon>
        <taxon>Gammaproteobacteria</taxon>
        <taxon>Legionellales</taxon>
        <taxon>Coxiellaceae</taxon>
        <taxon>Rickettsiella</taxon>
    </lineage>
</organism>
<dbReference type="GO" id="GO:0031177">
    <property type="term" value="F:phosphopantetheine binding"/>
    <property type="evidence" value="ECO:0007669"/>
    <property type="project" value="TreeGrafter"/>
</dbReference>
<dbReference type="AlphaFoldDB" id="A0A1J8NQR3"/>
<proteinExistence type="predicted"/>
<dbReference type="PROSITE" id="PS00455">
    <property type="entry name" value="AMP_BINDING"/>
    <property type="match status" value="1"/>
</dbReference>
<dbReference type="SUPFAM" id="SSF56801">
    <property type="entry name" value="Acetyl-CoA synthetase-like"/>
    <property type="match status" value="1"/>
</dbReference>
<comment type="caution">
    <text evidence="2">The sequence shown here is derived from an EMBL/GenBank/DDBJ whole genome shotgun (WGS) entry which is preliminary data.</text>
</comment>
<dbReference type="GO" id="GO:0005737">
    <property type="term" value="C:cytoplasm"/>
    <property type="evidence" value="ECO:0007669"/>
    <property type="project" value="TreeGrafter"/>
</dbReference>